<evidence type="ECO:0000259" key="2">
    <source>
        <dbReference type="PROSITE" id="PS50213"/>
    </source>
</evidence>
<sequence length="181" mass="19200">MEKKGYIMNKKITLLASAAALLFASNASAGWNKASYQCLKTKPAVFDGTIAEAAIATPELSTLVTALSAANLVDAVNGDGNLTVFAPTNAAFENVPAPILGEILGDTDVLSAVLLHHVVDGKFDARRSYFPKAKTSLVGQKLFLSRTEGKPHVNQSEIACQPVKTDNGTVWIIDSVLLPQF</sequence>
<dbReference type="GO" id="GO:0050839">
    <property type="term" value="F:cell adhesion molecule binding"/>
    <property type="evidence" value="ECO:0007669"/>
    <property type="project" value="TreeGrafter"/>
</dbReference>
<evidence type="ECO:0000313" key="3">
    <source>
        <dbReference type="EMBL" id="RJG51579.1"/>
    </source>
</evidence>
<dbReference type="PROSITE" id="PS50213">
    <property type="entry name" value="FAS1"/>
    <property type="match status" value="1"/>
</dbReference>
<dbReference type="SUPFAM" id="SSF82153">
    <property type="entry name" value="FAS1 domain"/>
    <property type="match status" value="1"/>
</dbReference>
<keyword evidence="4" id="KW-1185">Reference proteome</keyword>
<accession>A0A418YKU4</accession>
<dbReference type="InterPro" id="IPR050904">
    <property type="entry name" value="Adhesion/Biosynth-related"/>
</dbReference>
<dbReference type="GO" id="GO:0030198">
    <property type="term" value="P:extracellular matrix organization"/>
    <property type="evidence" value="ECO:0007669"/>
    <property type="project" value="TreeGrafter"/>
</dbReference>
<dbReference type="AlphaFoldDB" id="A0A418YKU4"/>
<gene>
    <name evidence="3" type="ORF">D1Z90_02285</name>
</gene>
<dbReference type="Pfam" id="PF02469">
    <property type="entry name" value="Fasciclin"/>
    <property type="match status" value="1"/>
</dbReference>
<evidence type="ECO:0000313" key="4">
    <source>
        <dbReference type="Proteomes" id="UP000283255"/>
    </source>
</evidence>
<reference evidence="3 4" key="2">
    <citation type="submission" date="2019-01" db="EMBL/GenBank/DDBJ databases">
        <title>Motilimonas pumilus sp. nov., isolated from the gut of sea cucumber (Apostichopus japonicus).</title>
        <authorList>
            <person name="Wang F.-Q."/>
            <person name="Ren L.-H."/>
            <person name="Lin Y.-W."/>
            <person name="Sun G.-H."/>
            <person name="Du Z.-J."/>
            <person name="Zhao J.-X."/>
            <person name="Liu X.-J."/>
            <person name="Liu L.-J."/>
        </authorList>
    </citation>
    <scope>NUCLEOTIDE SEQUENCE [LARGE SCALE GENOMIC DNA]</scope>
    <source>
        <strain evidence="3 4">PLHSC7-2</strain>
    </source>
</reference>
<dbReference type="GO" id="GO:0031012">
    <property type="term" value="C:extracellular matrix"/>
    <property type="evidence" value="ECO:0007669"/>
    <property type="project" value="TreeGrafter"/>
</dbReference>
<name>A0A418YKU4_9GAMM</name>
<dbReference type="GO" id="GO:0005615">
    <property type="term" value="C:extracellular space"/>
    <property type="evidence" value="ECO:0007669"/>
    <property type="project" value="TreeGrafter"/>
</dbReference>
<protein>
    <submittedName>
        <fullName evidence="3">Fasciclin domain-containing protein</fullName>
    </submittedName>
</protein>
<dbReference type="InterPro" id="IPR000782">
    <property type="entry name" value="FAS1_domain"/>
</dbReference>
<dbReference type="Proteomes" id="UP000283255">
    <property type="component" value="Unassembled WGS sequence"/>
</dbReference>
<dbReference type="InterPro" id="IPR036378">
    <property type="entry name" value="FAS1_dom_sf"/>
</dbReference>
<dbReference type="EMBL" id="QZCH01000001">
    <property type="protein sequence ID" value="RJG51579.1"/>
    <property type="molecule type" value="Genomic_DNA"/>
</dbReference>
<evidence type="ECO:0000256" key="1">
    <source>
        <dbReference type="SAM" id="SignalP"/>
    </source>
</evidence>
<dbReference type="PANTHER" id="PTHR10900:SF77">
    <property type="entry name" value="FI19380P1"/>
    <property type="match status" value="1"/>
</dbReference>
<reference evidence="3 4" key="1">
    <citation type="submission" date="2018-09" db="EMBL/GenBank/DDBJ databases">
        <authorList>
            <person name="Wang F."/>
        </authorList>
    </citation>
    <scope>NUCLEOTIDE SEQUENCE [LARGE SCALE GENOMIC DNA]</scope>
    <source>
        <strain evidence="3 4">PLHSC7-2</strain>
    </source>
</reference>
<feature type="chain" id="PRO_5019285460" evidence="1">
    <location>
        <begin position="30"/>
        <end position="181"/>
    </location>
</feature>
<keyword evidence="1" id="KW-0732">Signal</keyword>
<comment type="caution">
    <text evidence="3">The sequence shown here is derived from an EMBL/GenBank/DDBJ whole genome shotgun (WGS) entry which is preliminary data.</text>
</comment>
<dbReference type="GO" id="GO:0007155">
    <property type="term" value="P:cell adhesion"/>
    <property type="evidence" value="ECO:0007669"/>
    <property type="project" value="TreeGrafter"/>
</dbReference>
<dbReference type="SMART" id="SM00554">
    <property type="entry name" value="FAS1"/>
    <property type="match status" value="1"/>
</dbReference>
<organism evidence="3 4">
    <name type="scientific">Motilimonas pumila</name>
    <dbReference type="NCBI Taxonomy" id="2303987"/>
    <lineage>
        <taxon>Bacteria</taxon>
        <taxon>Pseudomonadati</taxon>
        <taxon>Pseudomonadota</taxon>
        <taxon>Gammaproteobacteria</taxon>
        <taxon>Alteromonadales</taxon>
        <taxon>Alteromonadales genera incertae sedis</taxon>
        <taxon>Motilimonas</taxon>
    </lineage>
</organism>
<dbReference type="Gene3D" id="2.30.180.10">
    <property type="entry name" value="FAS1 domain"/>
    <property type="match status" value="1"/>
</dbReference>
<proteinExistence type="predicted"/>
<feature type="signal peptide" evidence="1">
    <location>
        <begin position="1"/>
        <end position="29"/>
    </location>
</feature>
<feature type="domain" description="FAS1" evidence="2">
    <location>
        <begin position="47"/>
        <end position="177"/>
    </location>
</feature>
<dbReference type="PANTHER" id="PTHR10900">
    <property type="entry name" value="PERIOSTIN-RELATED"/>
    <property type="match status" value="1"/>
</dbReference>